<dbReference type="SUPFAM" id="SSF52540">
    <property type="entry name" value="P-loop containing nucleoside triphosphate hydrolases"/>
    <property type="match status" value="1"/>
</dbReference>
<organism evidence="10 11">
    <name type="scientific">Pocillopora meandrina</name>
    <dbReference type="NCBI Taxonomy" id="46732"/>
    <lineage>
        <taxon>Eukaryota</taxon>
        <taxon>Metazoa</taxon>
        <taxon>Cnidaria</taxon>
        <taxon>Anthozoa</taxon>
        <taxon>Hexacorallia</taxon>
        <taxon>Scleractinia</taxon>
        <taxon>Astrocoeniina</taxon>
        <taxon>Pocilloporidae</taxon>
        <taxon>Pocillopora</taxon>
    </lineage>
</organism>
<keyword evidence="11" id="KW-1185">Reference proteome</keyword>
<dbReference type="Pfam" id="PF00488">
    <property type="entry name" value="MutS_V"/>
    <property type="match status" value="1"/>
</dbReference>
<dbReference type="SUPFAM" id="SSF63748">
    <property type="entry name" value="Tudor/PWWP/MBT"/>
    <property type="match status" value="1"/>
</dbReference>
<accession>A0AAU9XKS1</accession>
<dbReference type="Gene3D" id="3.30.420.110">
    <property type="entry name" value="MutS, connector domain"/>
    <property type="match status" value="1"/>
</dbReference>
<keyword evidence="6 7" id="KW-0234">DNA repair</keyword>
<dbReference type="SMART" id="SM00534">
    <property type="entry name" value="MUTSac"/>
    <property type="match status" value="1"/>
</dbReference>
<dbReference type="EMBL" id="CALNXJ010000048">
    <property type="protein sequence ID" value="CAH3150677.1"/>
    <property type="molecule type" value="Genomic_DNA"/>
</dbReference>
<dbReference type="InterPro" id="IPR007695">
    <property type="entry name" value="DNA_mismatch_repair_MutS-lik_N"/>
</dbReference>
<feature type="compositionally biased region" description="Basic residues" evidence="8">
    <location>
        <begin position="224"/>
        <end position="244"/>
    </location>
</feature>
<dbReference type="Gene3D" id="2.30.30.140">
    <property type="match status" value="1"/>
</dbReference>
<evidence type="ECO:0000256" key="5">
    <source>
        <dbReference type="ARBA" id="ARBA00023125"/>
    </source>
</evidence>
<protein>
    <recommendedName>
        <fullName evidence="6">DNA mismatch repair protein</fullName>
    </recommendedName>
</protein>
<dbReference type="SUPFAM" id="SSF55271">
    <property type="entry name" value="DNA repair protein MutS, domain I"/>
    <property type="match status" value="1"/>
</dbReference>
<evidence type="ECO:0000313" key="10">
    <source>
        <dbReference type="EMBL" id="CAH3150677.1"/>
    </source>
</evidence>
<dbReference type="Pfam" id="PF05192">
    <property type="entry name" value="MutS_III"/>
    <property type="match status" value="1"/>
</dbReference>
<dbReference type="InterPro" id="IPR000313">
    <property type="entry name" value="PWWP_dom"/>
</dbReference>
<evidence type="ECO:0000256" key="1">
    <source>
        <dbReference type="ARBA" id="ARBA00006271"/>
    </source>
</evidence>
<evidence type="ECO:0000256" key="3">
    <source>
        <dbReference type="ARBA" id="ARBA00022763"/>
    </source>
</evidence>
<dbReference type="PIRSF" id="PIRSF037677">
    <property type="entry name" value="DNA_mis_repair_Msh6"/>
    <property type="match status" value="1"/>
</dbReference>
<keyword evidence="3 6" id="KW-0227">DNA damage</keyword>
<gene>
    <name evidence="10" type="ORF">PMEA_00024830</name>
</gene>
<dbReference type="Pfam" id="PF00855">
    <property type="entry name" value="PWWP"/>
    <property type="match status" value="1"/>
</dbReference>
<dbReference type="FunFam" id="3.30.420.110:FF:000004">
    <property type="entry name" value="DNA mismatch repair protein"/>
    <property type="match status" value="1"/>
</dbReference>
<dbReference type="SMART" id="SM00533">
    <property type="entry name" value="MUTSd"/>
    <property type="match status" value="1"/>
</dbReference>
<dbReference type="Gene3D" id="1.10.1420.10">
    <property type="match status" value="2"/>
</dbReference>
<dbReference type="Gene3D" id="3.40.50.300">
    <property type="entry name" value="P-loop containing nucleotide triphosphate hydrolases"/>
    <property type="match status" value="1"/>
</dbReference>
<comment type="similarity">
    <text evidence="1 6 7">Belongs to the DNA mismatch repair MutS family.</text>
</comment>
<dbReference type="InterPro" id="IPR007696">
    <property type="entry name" value="DNA_mismatch_repair_MutS_core"/>
</dbReference>
<dbReference type="SUPFAM" id="SSF48334">
    <property type="entry name" value="DNA repair protein MutS, domain III"/>
    <property type="match status" value="1"/>
</dbReference>
<evidence type="ECO:0000256" key="6">
    <source>
        <dbReference type="PIRNR" id="PIRNR037677"/>
    </source>
</evidence>
<dbReference type="InterPro" id="IPR036187">
    <property type="entry name" value="DNA_mismatch_repair_MutS_sf"/>
</dbReference>
<sequence>MATLFSYFTPKSKKPSSPVCGDTADKKKNNSPKEGAQGFSPINDKKSTSPNTPKASRTQKDLSGESGLVKIEQCGIVWAKLEGHPWWPSLICDHPTQRVYERGDKCHVQFFGDPPSRAWVKRRHMKQFSKDQNNRVTDPNIKNAVQQAEDALSLTLEQRKELVNCLPSDEEENGKDPCDETMLTDDESPKKESSGQKRKNSGGSSRNDASDEKDDDDEVTGRKYNSKRPRRKAATKNKKVKKRRIIESGSEDSADDYKPDEDGDDDDDESCSSGVDENELEEDSHSEEDIDDIVETPSRKRKRGSTSTPHQKKTKNSTPSTPCTPAVSKQALLSTPSPSVLAGSLAKKMSSSASKAAVSLARFQMNSSPVPKASAADGEGVGTYTHERLEWLKEDKRKDKQGRPMIHPEYDPRTLLVPSSFLSSKDVTPAMKQWWQLKSDNFDTILFFKVGKFYELYNMDATVGVKELGLIYMKGNFAHAGFPEIAFGRYSDTLIQKGYKVARVEQTETPEMMKERCKRTHSNLKSDQVVKREICAVITKGTKTYSFVDGDCTESSAAYLLAISEKGSDDVSGGESVYGVCFVDTSIGKFHIGQFKDDRQSSRLRTLVAHFTPVQVLCPRGGLTLKTQQVLNHELMSAMKEYLTQGSQFWEAGKTLKVLAEEQYFNNDENNTENPVKSWPDVLKKLTDGDPLGLMPGEGSELALSALGAVIWYLKKCLIDGEVLSMGNFEEYLPLDNSPACGQNSSFVKGRQHMILDNITLTNLDVIPSGPDSSLEGTLLERLDHCCTPFGKRLFKQWLCAPLCNPASINDRLNSVEDLMANPSLMAETKDVLKALPDLERLLKKIHALSLPRDKNHPANRAILYNEDTYSKRKINDFLTILEGFDKATEITTMFKDHASSFSSKLLTQVVTEQDVTAGQSKVSGQFPKLHDLLHAFKHSFDHNKARNEGVILPKAGVDPDYDQAIADIQSMRTWFDQYLKKQCATLGCKATYWGSAKNRYQLEIPDSVRKIPDEYTLQSQKKGFKRYWTAAIEEKLAELVEAEERREEALKDTMRLVFHKFDQEYKTWDKTVQCLAVLDSLISLASCSSQADGPMCRPDIVLPEQTSDEEFQPFLEIREGRHPCISRTFSGGDFIPNDTVIGMQDDNDCEETAVNSQSTCVLVTGPNMGGKSTLMRQAGLIVIMAQMGCYVPAEKCRLSPVDRVFTRLGAHDRILSGCESTFFVELSETSTILRHATRHSLVLVDELGRGTATYDGTAIACAVVGELSRHIKCRTLFSTHYHSLVEEFSADPNVRLGHMACMVENEDETDPSKETITFLYKFVKGACPKSYGFNAARLAGIPDEVISVAVNKARQFEETTDRVKIFRSLLNCKTGDVKQLQKQIMCN</sequence>
<evidence type="ECO:0000259" key="9">
    <source>
        <dbReference type="PROSITE" id="PS50812"/>
    </source>
</evidence>
<keyword evidence="5 6" id="KW-0238">DNA-binding</keyword>
<dbReference type="GO" id="GO:0006298">
    <property type="term" value="P:mismatch repair"/>
    <property type="evidence" value="ECO:0007669"/>
    <property type="project" value="InterPro"/>
</dbReference>
<dbReference type="Gene3D" id="3.40.1170.10">
    <property type="entry name" value="DNA repair protein MutS, domain I"/>
    <property type="match status" value="1"/>
</dbReference>
<dbReference type="InterPro" id="IPR007860">
    <property type="entry name" value="DNA_mmatch_repair_MutS_con_dom"/>
</dbReference>
<comment type="function">
    <text evidence="6 7">Component of the post-replicative DNA mismatch repair system (MMR).</text>
</comment>
<dbReference type="GO" id="GO:0030983">
    <property type="term" value="F:mismatched DNA binding"/>
    <property type="evidence" value="ECO:0007669"/>
    <property type="project" value="UniProtKB-UniRule"/>
</dbReference>
<dbReference type="Pfam" id="PF05190">
    <property type="entry name" value="MutS_IV"/>
    <property type="match status" value="1"/>
</dbReference>
<dbReference type="Pfam" id="PF01624">
    <property type="entry name" value="MutS_I"/>
    <property type="match status" value="1"/>
</dbReference>
<reference evidence="10 11" key="1">
    <citation type="submission" date="2022-05" db="EMBL/GenBank/DDBJ databases">
        <authorList>
            <consortium name="Genoscope - CEA"/>
            <person name="William W."/>
        </authorList>
    </citation>
    <scope>NUCLEOTIDE SEQUENCE [LARGE SCALE GENOMIC DNA]</scope>
</reference>
<keyword evidence="2 6" id="KW-0547">Nucleotide-binding</keyword>
<comment type="caution">
    <text evidence="10">The sequence shown here is derived from an EMBL/GenBank/DDBJ whole genome shotgun (WGS) entry which is preliminary data.</text>
</comment>
<dbReference type="InterPro" id="IPR036678">
    <property type="entry name" value="MutS_con_dom_sf"/>
</dbReference>
<dbReference type="GO" id="GO:0140664">
    <property type="term" value="F:ATP-dependent DNA damage sensor activity"/>
    <property type="evidence" value="ECO:0007669"/>
    <property type="project" value="InterPro"/>
</dbReference>
<evidence type="ECO:0000313" key="11">
    <source>
        <dbReference type="Proteomes" id="UP001159428"/>
    </source>
</evidence>
<dbReference type="GO" id="GO:0005524">
    <property type="term" value="F:ATP binding"/>
    <property type="evidence" value="ECO:0007669"/>
    <property type="project" value="UniProtKB-UniRule"/>
</dbReference>
<dbReference type="InterPro" id="IPR000432">
    <property type="entry name" value="DNA_mismatch_repair_MutS_C"/>
</dbReference>
<dbReference type="InterPro" id="IPR007861">
    <property type="entry name" value="DNA_mismatch_repair_MutS_clamp"/>
</dbReference>
<dbReference type="PROSITE" id="PS50812">
    <property type="entry name" value="PWWP"/>
    <property type="match status" value="1"/>
</dbReference>
<dbReference type="SUPFAM" id="SSF53150">
    <property type="entry name" value="DNA repair protein MutS, domain II"/>
    <property type="match status" value="1"/>
</dbReference>
<dbReference type="PANTHER" id="PTHR11361:SF148">
    <property type="entry name" value="DNA MISMATCH REPAIR PROTEIN MSH6"/>
    <property type="match status" value="1"/>
</dbReference>
<feature type="region of interest" description="Disordered" evidence="8">
    <location>
        <begin position="164"/>
        <end position="331"/>
    </location>
</feature>
<dbReference type="SMART" id="SM00293">
    <property type="entry name" value="PWWP"/>
    <property type="match status" value="1"/>
</dbReference>
<dbReference type="CDD" id="cd05837">
    <property type="entry name" value="PWWP_MSH6"/>
    <property type="match status" value="1"/>
</dbReference>
<keyword evidence="4 6" id="KW-0067">ATP-binding</keyword>
<dbReference type="InterPro" id="IPR017261">
    <property type="entry name" value="DNA_mismatch_repair_MutS/MSH"/>
</dbReference>
<dbReference type="FunFam" id="3.40.1170.10:FF:000002">
    <property type="entry name" value="DNA mismatch repair protein"/>
    <property type="match status" value="1"/>
</dbReference>
<dbReference type="InterPro" id="IPR045076">
    <property type="entry name" value="MutS"/>
</dbReference>
<proteinExistence type="inferred from homology"/>
<dbReference type="FunFam" id="1.10.1420.10:FF:000005">
    <property type="entry name" value="DNA mismatch repair protein"/>
    <property type="match status" value="1"/>
</dbReference>
<dbReference type="GO" id="GO:0032301">
    <property type="term" value="C:MutSalpha complex"/>
    <property type="evidence" value="ECO:0007669"/>
    <property type="project" value="TreeGrafter"/>
</dbReference>
<name>A0AAU9XKS1_9CNID</name>
<evidence type="ECO:0000256" key="4">
    <source>
        <dbReference type="ARBA" id="ARBA00022840"/>
    </source>
</evidence>
<dbReference type="PROSITE" id="PS00486">
    <property type="entry name" value="DNA_MISMATCH_REPAIR_2"/>
    <property type="match status" value="1"/>
</dbReference>
<dbReference type="NCBIfam" id="NF003810">
    <property type="entry name" value="PRK05399.1"/>
    <property type="match status" value="1"/>
</dbReference>
<dbReference type="InterPro" id="IPR016151">
    <property type="entry name" value="DNA_mismatch_repair_MutS_N"/>
</dbReference>
<feature type="domain" description="PWWP" evidence="9">
    <location>
        <begin position="76"/>
        <end position="131"/>
    </location>
</feature>
<evidence type="ECO:0000256" key="7">
    <source>
        <dbReference type="RuleBase" id="RU003756"/>
    </source>
</evidence>
<dbReference type="InterPro" id="IPR027417">
    <property type="entry name" value="P-loop_NTPase"/>
</dbReference>
<evidence type="ECO:0000256" key="8">
    <source>
        <dbReference type="SAM" id="MobiDB-lite"/>
    </source>
</evidence>
<feature type="compositionally biased region" description="Acidic residues" evidence="8">
    <location>
        <begin position="249"/>
        <end position="294"/>
    </location>
</feature>
<dbReference type="FunFam" id="3.40.50.300:FF:000645">
    <property type="entry name" value="DNA mismatch repair protein"/>
    <property type="match status" value="1"/>
</dbReference>
<evidence type="ECO:0000256" key="2">
    <source>
        <dbReference type="ARBA" id="ARBA00022741"/>
    </source>
</evidence>
<feature type="region of interest" description="Disordered" evidence="8">
    <location>
        <begin position="1"/>
        <end position="64"/>
    </location>
</feature>
<dbReference type="Proteomes" id="UP001159428">
    <property type="component" value="Unassembled WGS sequence"/>
</dbReference>
<dbReference type="PANTHER" id="PTHR11361">
    <property type="entry name" value="DNA MISMATCH REPAIR PROTEIN MUTS FAMILY MEMBER"/>
    <property type="match status" value="1"/>
</dbReference>
<dbReference type="Pfam" id="PF05188">
    <property type="entry name" value="MutS_II"/>
    <property type="match status" value="1"/>
</dbReference>
<feature type="compositionally biased region" description="Basic residues" evidence="8">
    <location>
        <begin position="299"/>
        <end position="315"/>
    </location>
</feature>